<keyword evidence="2" id="KW-0732">Signal</keyword>
<feature type="signal peptide" evidence="2">
    <location>
        <begin position="1"/>
        <end position="22"/>
    </location>
</feature>
<sequence>MKLKHITTTTLISLSFAASLMAQSKADPFVKSGKPQPAAVANKPVAEEAATHAILFEAFSLPLKDAAELMRSGNTDEQTYQSLVQKGKQEVLVVLRGTSGQKITNEAVREMIYPTEYEAPKVPTTLGVNISPMGNKGVDKSGESSADQTENLSKAPSVKSLEGLKVPVTPSAFETRNVGVTVETEFLLAGNNDGTCDLIIAPEFINHIGESVAGQGVAETTMPVFETQRLQTNVTLNIGKPYLLGTMNRPPSSKLDGDLPNRVWFATVTVRPVKP</sequence>
<proteinExistence type="predicted"/>
<name>A0AAT9FJH5_9BACT</name>
<accession>A0AAT9FJH5</accession>
<feature type="region of interest" description="Disordered" evidence="1">
    <location>
        <begin position="128"/>
        <end position="158"/>
    </location>
</feature>
<organism evidence="3">
    <name type="scientific">Oceaniferula spumae</name>
    <dbReference type="NCBI Taxonomy" id="2979115"/>
    <lineage>
        <taxon>Bacteria</taxon>
        <taxon>Pseudomonadati</taxon>
        <taxon>Verrucomicrobiota</taxon>
        <taxon>Verrucomicrobiia</taxon>
        <taxon>Verrucomicrobiales</taxon>
        <taxon>Verrucomicrobiaceae</taxon>
        <taxon>Oceaniferula</taxon>
    </lineage>
</organism>
<gene>
    <name evidence="3" type="ORF">NT6N_12710</name>
</gene>
<evidence type="ECO:0000313" key="3">
    <source>
        <dbReference type="EMBL" id="BDS06231.1"/>
    </source>
</evidence>
<reference evidence="3" key="1">
    <citation type="submission" date="2024-07" db="EMBL/GenBank/DDBJ databases">
        <title>Complete genome sequence of Verrucomicrobiaceae bacterium NT6N.</title>
        <authorList>
            <person name="Huang C."/>
            <person name="Takami H."/>
            <person name="Hamasaki K."/>
        </authorList>
    </citation>
    <scope>NUCLEOTIDE SEQUENCE</scope>
    <source>
        <strain evidence="3">NT6N</strain>
    </source>
</reference>
<dbReference type="AlphaFoldDB" id="A0AAT9FJH5"/>
<evidence type="ECO:0000256" key="1">
    <source>
        <dbReference type="SAM" id="MobiDB-lite"/>
    </source>
</evidence>
<evidence type="ECO:0000256" key="2">
    <source>
        <dbReference type="SAM" id="SignalP"/>
    </source>
</evidence>
<dbReference type="EMBL" id="AP026866">
    <property type="protein sequence ID" value="BDS06231.1"/>
    <property type="molecule type" value="Genomic_DNA"/>
</dbReference>
<protein>
    <submittedName>
        <fullName evidence="3">Uncharacterized protein</fullName>
    </submittedName>
</protein>
<feature type="compositionally biased region" description="Polar residues" evidence="1">
    <location>
        <begin position="143"/>
        <end position="154"/>
    </location>
</feature>
<dbReference type="KEGG" id="osu:NT6N_12710"/>
<feature type="chain" id="PRO_5043647409" evidence="2">
    <location>
        <begin position="23"/>
        <end position="275"/>
    </location>
</feature>